<keyword evidence="2" id="KW-0808">Transferase</keyword>
<organism evidence="2 3">
    <name type="scientific">Phycicoccus elongatus Lp2</name>
    <dbReference type="NCBI Taxonomy" id="1193181"/>
    <lineage>
        <taxon>Bacteria</taxon>
        <taxon>Bacillati</taxon>
        <taxon>Actinomycetota</taxon>
        <taxon>Actinomycetes</taxon>
        <taxon>Micrococcales</taxon>
        <taxon>Intrasporangiaceae</taxon>
        <taxon>Phycicoccus</taxon>
    </lineage>
</organism>
<gene>
    <name evidence="2" type="ORF">BN10_520022</name>
</gene>
<keyword evidence="3" id="KW-1185">Reference proteome</keyword>
<dbReference type="Pfam" id="PF13302">
    <property type="entry name" value="Acetyltransf_3"/>
    <property type="match status" value="2"/>
</dbReference>
<dbReference type="OrthoDB" id="9795188at2"/>
<dbReference type="PANTHER" id="PTHR43441">
    <property type="entry name" value="RIBOSOMAL-PROTEIN-SERINE ACETYLTRANSFERASE"/>
    <property type="match status" value="1"/>
</dbReference>
<comment type="caution">
    <text evidence="2">The sequence shown here is derived from an EMBL/GenBank/DDBJ whole genome shotgun (WGS) entry which is preliminary data.</text>
</comment>
<feature type="domain" description="N-acetyltransferase" evidence="1">
    <location>
        <begin position="209"/>
        <end position="377"/>
    </location>
</feature>
<evidence type="ECO:0000313" key="3">
    <source>
        <dbReference type="Proteomes" id="UP000013167"/>
    </source>
</evidence>
<dbReference type="HOGENOM" id="CLU_745482_0_0_11"/>
<dbReference type="EMBL" id="CAIZ01000122">
    <property type="protein sequence ID" value="CCH70121.1"/>
    <property type="molecule type" value="Genomic_DNA"/>
</dbReference>
<accession>N0E2V9</accession>
<dbReference type="InterPro" id="IPR000182">
    <property type="entry name" value="GNAT_dom"/>
</dbReference>
<dbReference type="Proteomes" id="UP000013167">
    <property type="component" value="Unassembled WGS sequence"/>
</dbReference>
<dbReference type="RefSeq" id="WP_010849977.1">
    <property type="nucleotide sequence ID" value="NZ_HF570956.1"/>
</dbReference>
<evidence type="ECO:0000313" key="2">
    <source>
        <dbReference type="EMBL" id="CCH70121.1"/>
    </source>
</evidence>
<dbReference type="InterPro" id="IPR016181">
    <property type="entry name" value="Acyl_CoA_acyltransferase"/>
</dbReference>
<dbReference type="eggNOG" id="COG1670">
    <property type="taxonomic scope" value="Bacteria"/>
</dbReference>
<dbReference type="PROSITE" id="PS51186">
    <property type="entry name" value="GNAT"/>
    <property type="match status" value="2"/>
</dbReference>
<dbReference type="PANTHER" id="PTHR43441:SF10">
    <property type="entry name" value="ACETYLTRANSFERASE"/>
    <property type="match status" value="1"/>
</dbReference>
<protein>
    <submittedName>
        <fullName evidence="2">Acetyltransferase</fullName>
    </submittedName>
</protein>
<sequence>MADGRTRAPEIPELTDGVVRLRAHRFGDVPRIVEQCLDPESIRWTTVPLGYDEAMGRDWVETSHQDWGVEGANRLWAIEAVADDDTEHAHEFLGTIDVRPRGGGLGAIGFGLHPEGRGRHLMTGALRLATQWWFDQGGVRMFWDANAGNFASWRVAWACGFTFQGVIPQGLDHRGTMVDAWRASVGRDDDLTRPVKPWREQVVLEGEGVRLRPWRDDDVDALEPGDSPSHFMPPGAEPIAETYDAWRLRRGLNRALGKATNWCIADSATDRALGDVCLIEDGQEEGTVELGYFLLSSARGRGAATAAGRLALTYAFTPVEDGGLGMRRAVALTVGDNDASSAVLQRLGFAEWGREPAFCAREDGSFDDARHWVLRANPTSA</sequence>
<reference evidence="2 3" key="1">
    <citation type="journal article" date="2013" name="ISME J.">
        <title>A metabolic model for members of the genus Tetrasphaera involved in enhanced biological phosphorus removal.</title>
        <authorList>
            <person name="Kristiansen R."/>
            <person name="Nguyen H.T.T."/>
            <person name="Saunders A.M."/>
            <person name="Nielsen J.L."/>
            <person name="Wimmer R."/>
            <person name="Le V.Q."/>
            <person name="McIlroy S.J."/>
            <person name="Petrovski S."/>
            <person name="Seviour R.J."/>
            <person name="Calteau A."/>
            <person name="Nielsen K.L."/>
            <person name="Nielsen P.H."/>
        </authorList>
    </citation>
    <scope>NUCLEOTIDE SEQUENCE [LARGE SCALE GENOMIC DNA]</scope>
    <source>
        <strain evidence="2 3">Lp2</strain>
    </source>
</reference>
<evidence type="ECO:0000259" key="1">
    <source>
        <dbReference type="PROSITE" id="PS51186"/>
    </source>
</evidence>
<dbReference type="STRING" id="1193181.BN10_520022"/>
<dbReference type="GO" id="GO:0005737">
    <property type="term" value="C:cytoplasm"/>
    <property type="evidence" value="ECO:0007669"/>
    <property type="project" value="TreeGrafter"/>
</dbReference>
<dbReference type="Gene3D" id="3.40.630.30">
    <property type="match status" value="2"/>
</dbReference>
<dbReference type="GO" id="GO:1990189">
    <property type="term" value="F:protein N-terminal-serine acetyltransferase activity"/>
    <property type="evidence" value="ECO:0007669"/>
    <property type="project" value="TreeGrafter"/>
</dbReference>
<dbReference type="InterPro" id="IPR051908">
    <property type="entry name" value="Ribosomal_N-acetyltransferase"/>
</dbReference>
<name>N0E2V9_9MICO</name>
<dbReference type="AlphaFoldDB" id="N0E2V9"/>
<dbReference type="SUPFAM" id="SSF55729">
    <property type="entry name" value="Acyl-CoA N-acyltransferases (Nat)"/>
    <property type="match status" value="2"/>
</dbReference>
<proteinExistence type="predicted"/>
<feature type="domain" description="N-acetyltransferase" evidence="1">
    <location>
        <begin position="19"/>
        <end position="182"/>
    </location>
</feature>
<dbReference type="GO" id="GO:0008999">
    <property type="term" value="F:protein-N-terminal-alanine acetyltransferase activity"/>
    <property type="evidence" value="ECO:0007669"/>
    <property type="project" value="TreeGrafter"/>
</dbReference>